<keyword evidence="4" id="KW-1185">Reference proteome</keyword>
<dbReference type="Proteomes" id="UP000484885">
    <property type="component" value="Unassembled WGS sequence"/>
</dbReference>
<proteinExistence type="predicted"/>
<dbReference type="SUPFAM" id="SSF52540">
    <property type="entry name" value="P-loop containing nucleoside triphosphate hydrolases"/>
    <property type="match status" value="1"/>
</dbReference>
<feature type="region of interest" description="Disordered" evidence="1">
    <location>
        <begin position="1"/>
        <end position="30"/>
    </location>
</feature>
<name>A0A845V3Q2_9GAMM</name>
<comment type="caution">
    <text evidence="3">The sequence shown here is derived from an EMBL/GenBank/DDBJ whole genome shotgun (WGS) entry which is preliminary data.</text>
</comment>
<evidence type="ECO:0000313" key="4">
    <source>
        <dbReference type="Proteomes" id="UP000484885"/>
    </source>
</evidence>
<evidence type="ECO:0000256" key="1">
    <source>
        <dbReference type="SAM" id="MobiDB-lite"/>
    </source>
</evidence>
<dbReference type="GO" id="GO:0005524">
    <property type="term" value="F:ATP binding"/>
    <property type="evidence" value="ECO:0007669"/>
    <property type="project" value="InterPro"/>
</dbReference>
<dbReference type="PANTHER" id="PTHR10285">
    <property type="entry name" value="URIDINE KINASE"/>
    <property type="match status" value="1"/>
</dbReference>
<dbReference type="Gene3D" id="3.40.50.300">
    <property type="entry name" value="P-loop containing nucleotide triphosphate hydrolases"/>
    <property type="match status" value="1"/>
</dbReference>
<reference evidence="3 4" key="1">
    <citation type="submission" date="2020-02" db="EMBL/GenBank/DDBJ databases">
        <authorList>
            <person name="Zhang X.-Y."/>
        </authorList>
    </citation>
    <scope>NUCLEOTIDE SEQUENCE [LARGE SCALE GENOMIC DNA]</scope>
    <source>
        <strain evidence="3 4">C33</strain>
    </source>
</reference>
<dbReference type="GO" id="GO:0016301">
    <property type="term" value="F:kinase activity"/>
    <property type="evidence" value="ECO:0007669"/>
    <property type="project" value="InterPro"/>
</dbReference>
<evidence type="ECO:0000259" key="2">
    <source>
        <dbReference type="Pfam" id="PF00485"/>
    </source>
</evidence>
<protein>
    <recommendedName>
        <fullName evidence="2">Phosphoribulokinase/uridine kinase domain-containing protein</fullName>
    </recommendedName>
</protein>
<evidence type="ECO:0000313" key="3">
    <source>
        <dbReference type="EMBL" id="NDY94615.1"/>
    </source>
</evidence>
<dbReference type="Pfam" id="PF00485">
    <property type="entry name" value="PRK"/>
    <property type="match status" value="1"/>
</dbReference>
<feature type="domain" description="Phosphoribulokinase/uridine kinase" evidence="2">
    <location>
        <begin position="35"/>
        <end position="205"/>
    </location>
</feature>
<dbReference type="InterPro" id="IPR027417">
    <property type="entry name" value="P-loop_NTPase"/>
</dbReference>
<accession>A0A845V3Q2</accession>
<dbReference type="EMBL" id="JAAGSC010000031">
    <property type="protein sequence ID" value="NDY94615.1"/>
    <property type="molecule type" value="Genomic_DNA"/>
</dbReference>
<sequence length="228" mass="25973">MRGDSIVVEPHHQRAASGVHELITDRPERPGGRLVVSVAGESGAGKSEIAEALAERFEEEGYRTTILQQDDYFVHPPRSNDRVRREDIGWVGPSEVRLDLMEEHLELFRARACLTKPLVRYLEDRIDRVNVDLSPFDIAIVEGTYVTLLKHVDVRVFIARDYHASRAHREKRRRHASELDPFIDQVLAVEHGIIAPHRMLADLIINEDYSVSRAEPRPDPHVGEEGKS</sequence>
<organism evidence="3 4">
    <name type="scientific">Wenzhouxiangella limi</name>
    <dbReference type="NCBI Taxonomy" id="2707351"/>
    <lineage>
        <taxon>Bacteria</taxon>
        <taxon>Pseudomonadati</taxon>
        <taxon>Pseudomonadota</taxon>
        <taxon>Gammaproteobacteria</taxon>
        <taxon>Chromatiales</taxon>
        <taxon>Wenzhouxiangellaceae</taxon>
        <taxon>Wenzhouxiangella</taxon>
    </lineage>
</organism>
<dbReference type="InterPro" id="IPR006083">
    <property type="entry name" value="PRK/URK"/>
</dbReference>
<gene>
    <name evidence="3" type="ORF">G3I74_02590</name>
</gene>
<dbReference type="AlphaFoldDB" id="A0A845V3Q2"/>
<dbReference type="RefSeq" id="WP_164209998.1">
    <property type="nucleotide sequence ID" value="NZ_JAAGSC010000031.1"/>
</dbReference>